<name>A0A3M8DSU4_9BACL</name>
<keyword evidence="3" id="KW-1185">Reference proteome</keyword>
<dbReference type="PANTHER" id="PTHR46825">
    <property type="entry name" value="D-ALANYL-D-ALANINE-CARBOXYPEPTIDASE/ENDOPEPTIDASE AMPH"/>
    <property type="match status" value="1"/>
</dbReference>
<dbReference type="InterPro" id="IPR001466">
    <property type="entry name" value="Beta-lactam-related"/>
</dbReference>
<feature type="domain" description="Beta-lactamase-related" evidence="1">
    <location>
        <begin position="11"/>
        <end position="357"/>
    </location>
</feature>
<dbReference type="AlphaFoldDB" id="A0A3M8DSU4"/>
<comment type="caution">
    <text evidence="2">The sequence shown here is derived from an EMBL/GenBank/DDBJ whole genome shotgun (WGS) entry which is preliminary data.</text>
</comment>
<dbReference type="InterPro" id="IPR050491">
    <property type="entry name" value="AmpC-like"/>
</dbReference>
<accession>A0A3M8DSU4</accession>
<reference evidence="2 3" key="1">
    <citation type="submission" date="2018-10" db="EMBL/GenBank/DDBJ databases">
        <title>Phylogenomics of Brevibacillus.</title>
        <authorList>
            <person name="Dunlap C."/>
        </authorList>
    </citation>
    <scope>NUCLEOTIDE SEQUENCE [LARGE SCALE GENOMIC DNA]</scope>
    <source>
        <strain evidence="2 3">JCM 15716</strain>
    </source>
</reference>
<dbReference type="SUPFAM" id="SSF56601">
    <property type="entry name" value="beta-lactamase/transpeptidase-like"/>
    <property type="match status" value="1"/>
</dbReference>
<keyword evidence="2" id="KW-0378">Hydrolase</keyword>
<organism evidence="2 3">
    <name type="scientific">Brevibacillus fluminis</name>
    <dbReference type="NCBI Taxonomy" id="511487"/>
    <lineage>
        <taxon>Bacteria</taxon>
        <taxon>Bacillati</taxon>
        <taxon>Bacillota</taxon>
        <taxon>Bacilli</taxon>
        <taxon>Bacillales</taxon>
        <taxon>Paenibacillaceae</taxon>
        <taxon>Brevibacillus</taxon>
    </lineage>
</organism>
<dbReference type="Pfam" id="PF00144">
    <property type="entry name" value="Beta-lactamase"/>
    <property type="match status" value="1"/>
</dbReference>
<gene>
    <name evidence="2" type="ORF">EDM56_06510</name>
</gene>
<sequence>MGTHVWEKPFEAYAQKLIDEVQVPGAIVAVAKDGELIYEKSFGYRDREEQAPIDLDTVFGIGSITKSYTCVAIMQLQEAGKLSIHDPVVKYLPEFRTPDESHTKAITIQHFMTHTLGLPPLSSLFPGMLESMKDDPAAEELLALPELQGLEPIHTYEQLMDYIAKQPIELLGAPGSEFSYSNDAYALLGAIIERASGQPYEDYVKEHILEPLGLTRSVFHIEELGDDLNHSMLYSAVTKDGVKEVLRTPIWWDAPAMRAAGFLKASARDMLRYADVYRTGGSANGVRILSGASVAEMVTPIVKVDALKGYGYGLGIQPFGENATLIQHTGGIKGVTAHLLIVPEAGITGILLTSISDSPIQALTLGLLNSLLGRPLETPYATVDSYEAPLDVLRQSVGTFKSGEGDQVTVKFDEENERLVLAMGGKELPLRPIGEDAYLFTERNVDTSVRFVRSADGTIIRFALGSRQLPVA</sequence>
<dbReference type="EMBL" id="RHHQ01000006">
    <property type="protein sequence ID" value="RNB91228.1"/>
    <property type="molecule type" value="Genomic_DNA"/>
</dbReference>
<evidence type="ECO:0000313" key="3">
    <source>
        <dbReference type="Proteomes" id="UP000271031"/>
    </source>
</evidence>
<dbReference type="OrthoDB" id="9803467at2"/>
<dbReference type="GO" id="GO:0016787">
    <property type="term" value="F:hydrolase activity"/>
    <property type="evidence" value="ECO:0007669"/>
    <property type="project" value="UniProtKB-KW"/>
</dbReference>
<dbReference type="InterPro" id="IPR012338">
    <property type="entry name" value="Beta-lactam/transpept-like"/>
</dbReference>
<protein>
    <submittedName>
        <fullName evidence="2">Class A beta-lactamase-related serine hydrolase</fullName>
    </submittedName>
</protein>
<dbReference type="Gene3D" id="3.40.710.10">
    <property type="entry name" value="DD-peptidase/beta-lactamase superfamily"/>
    <property type="match status" value="1"/>
</dbReference>
<dbReference type="RefSeq" id="WP_122917080.1">
    <property type="nucleotide sequence ID" value="NZ_RHHQ01000006.1"/>
</dbReference>
<proteinExistence type="predicted"/>
<evidence type="ECO:0000259" key="1">
    <source>
        <dbReference type="Pfam" id="PF00144"/>
    </source>
</evidence>
<dbReference type="Proteomes" id="UP000271031">
    <property type="component" value="Unassembled WGS sequence"/>
</dbReference>
<evidence type="ECO:0000313" key="2">
    <source>
        <dbReference type="EMBL" id="RNB91228.1"/>
    </source>
</evidence>
<dbReference type="PANTHER" id="PTHR46825:SF9">
    <property type="entry name" value="BETA-LACTAMASE-RELATED DOMAIN-CONTAINING PROTEIN"/>
    <property type="match status" value="1"/>
</dbReference>